<dbReference type="GO" id="GO:0005524">
    <property type="term" value="F:ATP binding"/>
    <property type="evidence" value="ECO:0007669"/>
    <property type="project" value="InterPro"/>
</dbReference>
<keyword evidence="1" id="KW-0723">Serine/threonine-protein kinase</keyword>
<reference evidence="5 6" key="1">
    <citation type="submission" date="2016-02" db="EMBL/GenBank/DDBJ databases">
        <title>Genome analysis of coral dinoflagellate symbionts highlights evolutionary adaptations to a symbiotic lifestyle.</title>
        <authorList>
            <person name="Aranda M."/>
            <person name="Li Y."/>
            <person name="Liew Y.J."/>
            <person name="Baumgarten S."/>
            <person name="Simakov O."/>
            <person name="Wilson M."/>
            <person name="Piel J."/>
            <person name="Ashoor H."/>
            <person name="Bougouffa S."/>
            <person name="Bajic V.B."/>
            <person name="Ryu T."/>
            <person name="Ravasi T."/>
            <person name="Bayer T."/>
            <person name="Micklem G."/>
            <person name="Kim H."/>
            <person name="Bhak J."/>
            <person name="Lajeunesse T.C."/>
            <person name="Voolstra C.R."/>
        </authorList>
    </citation>
    <scope>NUCLEOTIDE SEQUENCE [LARGE SCALE GENOMIC DNA]</scope>
    <source>
        <strain evidence="5 6">CCMP2467</strain>
    </source>
</reference>
<keyword evidence="5" id="KW-0670">Pyruvate</keyword>
<dbReference type="InterPro" id="IPR005177">
    <property type="entry name" value="Kinase-pyrophosphorylase"/>
</dbReference>
<dbReference type="Proteomes" id="UP000186817">
    <property type="component" value="Unassembled WGS sequence"/>
</dbReference>
<dbReference type="PANTHER" id="PTHR31756:SF3">
    <property type="entry name" value="PYRUVATE, PHOSPHATE DIKINASE REGULATORY PROTEIN 1, CHLOROPLASTIC"/>
    <property type="match status" value="1"/>
</dbReference>
<evidence type="ECO:0000256" key="3">
    <source>
        <dbReference type="ARBA" id="ARBA00022741"/>
    </source>
</evidence>
<evidence type="ECO:0000256" key="2">
    <source>
        <dbReference type="ARBA" id="ARBA00022679"/>
    </source>
</evidence>
<accession>A0A1Q9E8Z0</accession>
<dbReference type="AlphaFoldDB" id="A0A1Q9E8Z0"/>
<name>A0A1Q9E8Z0_SYMMI</name>
<dbReference type="OrthoDB" id="418669at2759"/>
<gene>
    <name evidence="5" type="primary">PDRP1</name>
    <name evidence="5" type="ORF">AK812_SmicGene13127</name>
</gene>
<evidence type="ECO:0000256" key="1">
    <source>
        <dbReference type="ARBA" id="ARBA00022527"/>
    </source>
</evidence>
<evidence type="ECO:0000313" key="5">
    <source>
        <dbReference type="EMBL" id="OLQ03878.1"/>
    </source>
</evidence>
<dbReference type="Pfam" id="PF03618">
    <property type="entry name" value="Kinase-PPPase"/>
    <property type="match status" value="2"/>
</dbReference>
<keyword evidence="6" id="KW-1185">Reference proteome</keyword>
<evidence type="ECO:0000313" key="6">
    <source>
        <dbReference type="Proteomes" id="UP000186817"/>
    </source>
</evidence>
<dbReference type="GO" id="GO:0004674">
    <property type="term" value="F:protein serine/threonine kinase activity"/>
    <property type="evidence" value="ECO:0007669"/>
    <property type="project" value="UniProtKB-KW"/>
</dbReference>
<protein>
    <submittedName>
        <fullName evidence="5">Putative pyruvate, phosphate dikinase regulatory protein, chloroplastic</fullName>
    </submittedName>
</protein>
<dbReference type="PANTHER" id="PTHR31756">
    <property type="entry name" value="PYRUVATE, PHOSPHATE DIKINASE REGULATORY PROTEIN 1, CHLOROPLASTIC"/>
    <property type="match status" value="1"/>
</dbReference>
<comment type="caution">
    <text evidence="5">The sequence shown here is derived from an EMBL/GenBank/DDBJ whole genome shotgun (WGS) entry which is preliminary data.</text>
</comment>
<keyword evidence="4 5" id="KW-0418">Kinase</keyword>
<organism evidence="5 6">
    <name type="scientific">Symbiodinium microadriaticum</name>
    <name type="common">Dinoflagellate</name>
    <name type="synonym">Zooxanthella microadriatica</name>
    <dbReference type="NCBI Taxonomy" id="2951"/>
    <lineage>
        <taxon>Eukaryota</taxon>
        <taxon>Sar</taxon>
        <taxon>Alveolata</taxon>
        <taxon>Dinophyceae</taxon>
        <taxon>Suessiales</taxon>
        <taxon>Symbiodiniaceae</taxon>
        <taxon>Symbiodinium</taxon>
    </lineage>
</organism>
<keyword evidence="2" id="KW-0808">Transferase</keyword>
<sequence>MHNLPLIVSGHVATTVRAHRAEQHRSQGLRQLRPQPLQCLACSFAGILAAERRRRRCRIEGGKCHCHRPTRGQRARMQMLASEKDARRGQKAGSEAEDFFNDIRKPPPGQINSFVPGASLEDAKMFAATRTIAVAPWSEDVNPKPIFAVSDGTGQVAKMLAEMGFRQFGDVQKAQVDVISGVKTEEDVRKAVEQAANYAPDESLAIEQAGAMIIFSLSASLGNFLVAECGRQGVPCINAMGSVVRGLEDCFQVARGSGDSPATPQKTLYAVSDGSAEVVYLMLCKALDQFPESDVENITICSEVSMLQEIDHIVDTAKSNNNSLVVYAIASPGMSRFLRQQCERAQIPYADVFQPVVIALERYFDYPPVGVPGGHYSKLDALPSESLEKSWQQRPATY</sequence>
<evidence type="ECO:0000256" key="4">
    <source>
        <dbReference type="ARBA" id="ARBA00022777"/>
    </source>
</evidence>
<keyword evidence="3" id="KW-0547">Nucleotide-binding</keyword>
<dbReference type="EMBL" id="LSRX01000224">
    <property type="protein sequence ID" value="OLQ03878.1"/>
    <property type="molecule type" value="Genomic_DNA"/>
</dbReference>
<proteinExistence type="predicted"/>